<keyword evidence="1" id="KW-0472">Membrane</keyword>
<feature type="transmembrane region" description="Helical" evidence="1">
    <location>
        <begin position="153"/>
        <end position="171"/>
    </location>
</feature>
<protein>
    <submittedName>
        <fullName evidence="3">Uncharacterized protein</fullName>
    </submittedName>
</protein>
<feature type="transmembrane region" description="Helical" evidence="1">
    <location>
        <begin position="93"/>
        <end position="114"/>
    </location>
</feature>
<feature type="transmembrane region" description="Helical" evidence="1">
    <location>
        <begin position="126"/>
        <end position="147"/>
    </location>
</feature>
<accession>A0A835KII3</accession>
<evidence type="ECO:0000313" key="3">
    <source>
        <dbReference type="EMBL" id="KAF8730991.1"/>
    </source>
</evidence>
<keyword evidence="2" id="KW-0732">Signal</keyword>
<organism evidence="3 4">
    <name type="scientific">Digitaria exilis</name>
    <dbReference type="NCBI Taxonomy" id="1010633"/>
    <lineage>
        <taxon>Eukaryota</taxon>
        <taxon>Viridiplantae</taxon>
        <taxon>Streptophyta</taxon>
        <taxon>Embryophyta</taxon>
        <taxon>Tracheophyta</taxon>
        <taxon>Spermatophyta</taxon>
        <taxon>Magnoliopsida</taxon>
        <taxon>Liliopsida</taxon>
        <taxon>Poales</taxon>
        <taxon>Poaceae</taxon>
        <taxon>PACMAD clade</taxon>
        <taxon>Panicoideae</taxon>
        <taxon>Panicodae</taxon>
        <taxon>Paniceae</taxon>
        <taxon>Anthephorinae</taxon>
        <taxon>Digitaria</taxon>
    </lineage>
</organism>
<dbReference type="AlphaFoldDB" id="A0A835KII3"/>
<feature type="chain" id="PRO_5032290160" evidence="2">
    <location>
        <begin position="18"/>
        <end position="231"/>
    </location>
</feature>
<keyword evidence="4" id="KW-1185">Reference proteome</keyword>
<sequence>MFLVTVHSAIMLGRALAVLRQKAGTEITAVAVAMSSSPYRSRAEEWYVQYSRRAVIVSISIVLVGTSGTWALVTWLSPTPLAKEEEGHIEQGELALCSIMTVVGLLLPLTRQLMLNGSPLQVEADTFYVSMGVGFLVWIVAMVVAGVVGSGNAPGIVSWAIALAMAGYFGYGRAVEAEYDELMAVKRSEPRRAEDASGLLGGRDEEDACSAHIDASTSLCLDCAVRPGCRC</sequence>
<evidence type="ECO:0000256" key="2">
    <source>
        <dbReference type="SAM" id="SignalP"/>
    </source>
</evidence>
<dbReference type="Proteomes" id="UP000636709">
    <property type="component" value="Unassembled WGS sequence"/>
</dbReference>
<dbReference type="OrthoDB" id="693095at2759"/>
<evidence type="ECO:0000256" key="1">
    <source>
        <dbReference type="SAM" id="Phobius"/>
    </source>
</evidence>
<evidence type="ECO:0000313" key="4">
    <source>
        <dbReference type="Proteomes" id="UP000636709"/>
    </source>
</evidence>
<feature type="transmembrane region" description="Helical" evidence="1">
    <location>
        <begin position="54"/>
        <end position="73"/>
    </location>
</feature>
<keyword evidence="1" id="KW-1133">Transmembrane helix</keyword>
<keyword evidence="1" id="KW-0812">Transmembrane</keyword>
<reference evidence="3" key="1">
    <citation type="submission" date="2020-07" db="EMBL/GenBank/DDBJ databases">
        <title>Genome sequence and genetic diversity analysis of an under-domesticated orphan crop, white fonio (Digitaria exilis).</title>
        <authorList>
            <person name="Bennetzen J.L."/>
            <person name="Chen S."/>
            <person name="Ma X."/>
            <person name="Wang X."/>
            <person name="Yssel A.E.J."/>
            <person name="Chaluvadi S.R."/>
            <person name="Johnson M."/>
            <person name="Gangashetty P."/>
            <person name="Hamidou F."/>
            <person name="Sanogo M.D."/>
            <person name="Zwaenepoel A."/>
            <person name="Wallace J."/>
            <person name="Van De Peer Y."/>
            <person name="Van Deynze A."/>
        </authorList>
    </citation>
    <scope>NUCLEOTIDE SEQUENCE</scope>
    <source>
        <tissue evidence="3">Leaves</tissue>
    </source>
</reference>
<gene>
    <name evidence="3" type="ORF">HU200_016871</name>
</gene>
<comment type="caution">
    <text evidence="3">The sequence shown here is derived from an EMBL/GenBank/DDBJ whole genome shotgun (WGS) entry which is preliminary data.</text>
</comment>
<feature type="signal peptide" evidence="2">
    <location>
        <begin position="1"/>
        <end position="17"/>
    </location>
</feature>
<proteinExistence type="predicted"/>
<dbReference type="EMBL" id="JACEFO010001613">
    <property type="protein sequence ID" value="KAF8730991.1"/>
    <property type="molecule type" value="Genomic_DNA"/>
</dbReference>
<name>A0A835KII3_9POAL</name>